<dbReference type="PROSITE" id="PS50883">
    <property type="entry name" value="EAL"/>
    <property type="match status" value="1"/>
</dbReference>
<dbReference type="Gene3D" id="3.20.20.450">
    <property type="entry name" value="EAL domain"/>
    <property type="match status" value="1"/>
</dbReference>
<dbReference type="InterPro" id="IPR000160">
    <property type="entry name" value="GGDEF_dom"/>
</dbReference>
<feature type="domain" description="GGDEF" evidence="2">
    <location>
        <begin position="319"/>
        <end position="451"/>
    </location>
</feature>
<organism evidence="3 4">
    <name type="scientific">Acuticoccus sediminis</name>
    <dbReference type="NCBI Taxonomy" id="2184697"/>
    <lineage>
        <taxon>Bacteria</taxon>
        <taxon>Pseudomonadati</taxon>
        <taxon>Pseudomonadota</taxon>
        <taxon>Alphaproteobacteria</taxon>
        <taxon>Hyphomicrobiales</taxon>
        <taxon>Amorphaceae</taxon>
        <taxon>Acuticoccus</taxon>
    </lineage>
</organism>
<feature type="domain" description="EAL" evidence="1">
    <location>
        <begin position="461"/>
        <end position="715"/>
    </location>
</feature>
<dbReference type="InterPro" id="IPR035965">
    <property type="entry name" value="PAS-like_dom_sf"/>
</dbReference>
<protein>
    <recommendedName>
        <fullName evidence="5">Diguanylate cyclase (GGDEF)-like protein</fullName>
    </recommendedName>
</protein>
<dbReference type="PANTHER" id="PTHR44757:SF2">
    <property type="entry name" value="BIOFILM ARCHITECTURE MAINTENANCE PROTEIN MBAA"/>
    <property type="match status" value="1"/>
</dbReference>
<accession>A0A8B2P0D6</accession>
<evidence type="ECO:0008006" key="5">
    <source>
        <dbReference type="Google" id="ProtNLM"/>
    </source>
</evidence>
<dbReference type="PROSITE" id="PS50887">
    <property type="entry name" value="GGDEF"/>
    <property type="match status" value="1"/>
</dbReference>
<dbReference type="SMART" id="SM00267">
    <property type="entry name" value="GGDEF"/>
    <property type="match status" value="1"/>
</dbReference>
<dbReference type="Gene3D" id="3.30.70.270">
    <property type="match status" value="1"/>
</dbReference>
<dbReference type="InterPro" id="IPR001633">
    <property type="entry name" value="EAL_dom"/>
</dbReference>
<dbReference type="InterPro" id="IPR052155">
    <property type="entry name" value="Biofilm_reg_signaling"/>
</dbReference>
<dbReference type="AlphaFoldDB" id="A0A8B2P0D6"/>
<dbReference type="CDD" id="cd01949">
    <property type="entry name" value="GGDEF"/>
    <property type="match status" value="1"/>
</dbReference>
<dbReference type="CDD" id="cd01948">
    <property type="entry name" value="EAL"/>
    <property type="match status" value="1"/>
</dbReference>
<dbReference type="EMBL" id="QHHQ01000001">
    <property type="protein sequence ID" value="RAI03424.1"/>
    <property type="molecule type" value="Genomic_DNA"/>
</dbReference>
<proteinExistence type="predicted"/>
<dbReference type="SUPFAM" id="SSF141868">
    <property type="entry name" value="EAL domain-like"/>
    <property type="match status" value="1"/>
</dbReference>
<dbReference type="SUPFAM" id="SSF55073">
    <property type="entry name" value="Nucleotide cyclase"/>
    <property type="match status" value="1"/>
</dbReference>
<evidence type="ECO:0000259" key="1">
    <source>
        <dbReference type="PROSITE" id="PS50883"/>
    </source>
</evidence>
<dbReference type="PANTHER" id="PTHR44757">
    <property type="entry name" value="DIGUANYLATE CYCLASE DGCP"/>
    <property type="match status" value="1"/>
</dbReference>
<evidence type="ECO:0000313" key="4">
    <source>
        <dbReference type="Proteomes" id="UP000249590"/>
    </source>
</evidence>
<dbReference type="InterPro" id="IPR043128">
    <property type="entry name" value="Rev_trsase/Diguanyl_cyclase"/>
</dbReference>
<dbReference type="SUPFAM" id="SSF55785">
    <property type="entry name" value="PYP-like sensor domain (PAS domain)"/>
    <property type="match status" value="1"/>
</dbReference>
<comment type="caution">
    <text evidence="3">The sequence shown here is derived from an EMBL/GenBank/DDBJ whole genome shotgun (WGS) entry which is preliminary data.</text>
</comment>
<dbReference type="Pfam" id="PF00990">
    <property type="entry name" value="GGDEF"/>
    <property type="match status" value="1"/>
</dbReference>
<keyword evidence="4" id="KW-1185">Reference proteome</keyword>
<evidence type="ECO:0000259" key="2">
    <source>
        <dbReference type="PROSITE" id="PS50887"/>
    </source>
</evidence>
<dbReference type="Gene3D" id="3.30.450.20">
    <property type="entry name" value="PAS domain"/>
    <property type="match status" value="1"/>
</dbReference>
<dbReference type="Pfam" id="PF00563">
    <property type="entry name" value="EAL"/>
    <property type="match status" value="1"/>
</dbReference>
<evidence type="ECO:0000313" key="3">
    <source>
        <dbReference type="EMBL" id="RAI03424.1"/>
    </source>
</evidence>
<gene>
    <name evidence="3" type="ORF">DLJ53_02625</name>
</gene>
<dbReference type="InterPro" id="IPR029787">
    <property type="entry name" value="Nucleotide_cyclase"/>
</dbReference>
<dbReference type="InterPro" id="IPR035919">
    <property type="entry name" value="EAL_sf"/>
</dbReference>
<reference evidence="3 4" key="1">
    <citation type="submission" date="2018-05" db="EMBL/GenBank/DDBJ databases">
        <title>Acuticoccus sediminis sp. nov., isolated from deep-sea sediment of Indian Ocean.</title>
        <authorList>
            <person name="Liu X."/>
            <person name="Lai Q."/>
            <person name="Du Y."/>
            <person name="Sun F."/>
            <person name="Zhang X."/>
            <person name="Wang S."/>
            <person name="Shao Z."/>
        </authorList>
    </citation>
    <scope>NUCLEOTIDE SEQUENCE [LARGE SCALE GENOMIC DNA]</scope>
    <source>
        <strain evidence="3 4">PTG4-2</strain>
    </source>
</reference>
<dbReference type="SMART" id="SM00052">
    <property type="entry name" value="EAL"/>
    <property type="match status" value="1"/>
</dbReference>
<dbReference type="Proteomes" id="UP000249590">
    <property type="component" value="Unassembled WGS sequence"/>
</dbReference>
<name>A0A8B2P0D6_9HYPH</name>
<dbReference type="NCBIfam" id="TIGR00254">
    <property type="entry name" value="GGDEF"/>
    <property type="match status" value="1"/>
</dbReference>
<sequence>MLGLYAVVSRIVGMLNRPDFGDDDPFEELASSACNLLADSLGVRYCGVVNADDASLRASSSEFWYLPEDVKRRIVNALSDAVLTAEYDAYVTLSSQLITLEEPDLGGTIGALFFPETEVTVFHLAPAGREIDTTRFRRAAVSALPILYRLEDLRAERHKLLQSANLLHHVEELAKVGGWEQTLASGRMLWSDEVYRMHGLEKDGSITLDRMLALYPSPARERLTMELERAAAERSGFDVTMPIRTASGDQRIVRTVGRAEMGPNGPILYGITQDVTSQMSAERRQWWAANHDTVTKLPNRLLFEDRIETAVQRARRDDRTFALLIIELANRNHTTTMSGFTLPDKLMLDVSARLSGVTRGSDTIARLSLNEFALILSDVKDRESLKPALSRLQAQVSAMRREDPGIDVVANVGVAFYPEHATGAEELTRAAEMALAQSRRTPNDPVRIFDHQIANDIAKRRQTILARARESLKKGEFVPYYQPQIDIETNQIVGAEALVRWQTADVLLDAKDFAYVLDDHEVGGEVGHAVLDGVIADIGKLRAMTQRPFRISVNASRTEVLRNDFLDTFLEKARNENLQPNDFIIEITEDVIIGVDDQTLHDKISYLASSGVEFSLDDFGTGYASLIHITSFPIKEIKIDKQFVFGIETDRRKRAIVKGIIQIARSMGLHVIAEGVETVEQQEALREIGCRYVQGYLYSFPLPFKEFTAMLEGAQT</sequence>